<feature type="signal peptide" evidence="2">
    <location>
        <begin position="1"/>
        <end position="36"/>
    </location>
</feature>
<feature type="chain" id="PRO_5020687499" description="Secreted protein" evidence="2">
    <location>
        <begin position="37"/>
        <end position="700"/>
    </location>
</feature>
<sequence length="700" mass="70995">MSTRTRAVRRRPLAWTGGLVALAGLALASAAAPSCAAGAGSPGVPLGGGGEGGAECPTDCSADPAAPLCDRATGSCVACLPGPDACPAGQVCDPEEKRCVAGCESQSDCPAPLHCDPAKHTCVACVTDGDCPPGTLCTGEGECAQGCSPTRPCDGGASCCDGLCRDLQTDALSCGLCGRACPDLAHGESACVAGGCVLSACDSGFLDCNEDPADGCEHDEGARGPCSCTPGETRACYQGRPGSEGVGPCAAGVSTCRPSGLGWGPCLGQVLPQLDACDDGIDNDCDGTVDNPPDEDGDGWTICEGDCCDSSLDACGPPSLMNPGAFDVADNGIDDDCDGAVDNASPCDEGLASDSATALDYAKAMDLCATTTASRRTWGVISASFRLADGTGAPVAAQRSIRRGFGSGILPLRGARLAVLSTGVAAAQASPNNTRPSFAPFQGGQNMGTSSGMPADWLEANGERLPNTPGCPEPLGGTTAHDPVMLRLRVRVPTNASSFSVSTFFLSSEYPEWVCSRFNDFFLALLDSTFEPFPGERANPEDKNLAFYDPPPAGGSVYPLGVNLAFGDTGLFTQCVNGPTGCGGGAKAGSTTTCTGVGQLLGTGFDITRPPAQIEGEPGWCGTSERAGGGTGWLVMNGNVVPGEIMELRFVIWDTNDPWNDSVALLDNFRWSAFAATPGATEGVERGLTGGEVHVVGRRL</sequence>
<evidence type="ECO:0000256" key="1">
    <source>
        <dbReference type="SAM" id="MobiDB-lite"/>
    </source>
</evidence>
<accession>A0A4V0NFV4</accession>
<feature type="compositionally biased region" description="Polar residues" evidence="1">
    <location>
        <begin position="443"/>
        <end position="452"/>
    </location>
</feature>
<evidence type="ECO:0008006" key="5">
    <source>
        <dbReference type="Google" id="ProtNLM"/>
    </source>
</evidence>
<proteinExistence type="predicted"/>
<dbReference type="AlphaFoldDB" id="A0A4V0NFV4"/>
<dbReference type="PROSITE" id="PS51318">
    <property type="entry name" value="TAT"/>
    <property type="match status" value="1"/>
</dbReference>
<evidence type="ECO:0000313" key="4">
    <source>
        <dbReference type="Proteomes" id="UP000295497"/>
    </source>
</evidence>
<name>A0A4V0NFV4_SORCE</name>
<dbReference type="InterPro" id="IPR006311">
    <property type="entry name" value="TAT_signal"/>
</dbReference>
<evidence type="ECO:0000256" key="2">
    <source>
        <dbReference type="SAM" id="SignalP"/>
    </source>
</evidence>
<gene>
    <name evidence="3" type="ORF">SOCE836_030990</name>
</gene>
<feature type="region of interest" description="Disordered" evidence="1">
    <location>
        <begin position="429"/>
        <end position="471"/>
    </location>
</feature>
<organism evidence="3 4">
    <name type="scientific">Sorangium cellulosum</name>
    <name type="common">Polyangium cellulosum</name>
    <dbReference type="NCBI Taxonomy" id="56"/>
    <lineage>
        <taxon>Bacteria</taxon>
        <taxon>Pseudomonadati</taxon>
        <taxon>Myxococcota</taxon>
        <taxon>Polyangia</taxon>
        <taxon>Polyangiales</taxon>
        <taxon>Polyangiaceae</taxon>
        <taxon>Sorangium</taxon>
    </lineage>
</organism>
<protein>
    <recommendedName>
        <fullName evidence="5">Secreted protein</fullName>
    </recommendedName>
</protein>
<evidence type="ECO:0000313" key="3">
    <source>
        <dbReference type="EMBL" id="AUX30982.1"/>
    </source>
</evidence>
<dbReference type="Proteomes" id="UP000295497">
    <property type="component" value="Chromosome"/>
</dbReference>
<keyword evidence="2" id="KW-0732">Signal</keyword>
<reference evidence="3 4" key="1">
    <citation type="submission" date="2015-09" db="EMBL/GenBank/DDBJ databases">
        <title>Sorangium comparison.</title>
        <authorList>
            <person name="Zaburannyi N."/>
            <person name="Bunk B."/>
            <person name="Overmann J."/>
            <person name="Mueller R."/>
        </authorList>
    </citation>
    <scope>NUCLEOTIDE SEQUENCE [LARGE SCALE GENOMIC DNA]</scope>
    <source>
        <strain evidence="3 4">So ce836</strain>
    </source>
</reference>
<dbReference type="EMBL" id="CP012672">
    <property type="protein sequence ID" value="AUX30982.1"/>
    <property type="molecule type" value="Genomic_DNA"/>
</dbReference>